<evidence type="ECO:0000313" key="3">
    <source>
        <dbReference type="RefSeq" id="XP_030511475.2"/>
    </source>
</evidence>
<accession>A0A8B8MLJ2</accession>
<protein>
    <submittedName>
        <fullName evidence="3">Protein SENSITIVE TO UV 2</fullName>
    </submittedName>
</protein>
<name>A0A8B8MLJ2_9MYRT</name>
<feature type="compositionally biased region" description="Acidic residues" evidence="1">
    <location>
        <begin position="56"/>
        <end position="69"/>
    </location>
</feature>
<dbReference type="PANTHER" id="PTHR35761">
    <property type="entry name" value="ATR INTERACTING PROTEIN"/>
    <property type="match status" value="1"/>
</dbReference>
<dbReference type="InterPro" id="IPR044952">
    <property type="entry name" value="SUV2"/>
</dbReference>
<gene>
    <name evidence="3" type="primary">LOC115725943</name>
</gene>
<feature type="compositionally biased region" description="Low complexity" evidence="1">
    <location>
        <begin position="90"/>
        <end position="100"/>
    </location>
</feature>
<dbReference type="GeneID" id="115725943"/>
<dbReference type="RefSeq" id="XP_030511475.2">
    <property type="nucleotide sequence ID" value="XM_030655615.2"/>
</dbReference>
<feature type="compositionally biased region" description="Pro residues" evidence="1">
    <location>
        <begin position="101"/>
        <end position="113"/>
    </location>
</feature>
<dbReference type="GO" id="GO:0006974">
    <property type="term" value="P:DNA damage response"/>
    <property type="evidence" value="ECO:0007669"/>
    <property type="project" value="InterPro"/>
</dbReference>
<evidence type="ECO:0000313" key="2">
    <source>
        <dbReference type="Proteomes" id="UP000827889"/>
    </source>
</evidence>
<evidence type="ECO:0000256" key="1">
    <source>
        <dbReference type="SAM" id="MobiDB-lite"/>
    </source>
</evidence>
<dbReference type="AlphaFoldDB" id="A0A8B8MLJ2"/>
<dbReference type="PANTHER" id="PTHR35761:SF1">
    <property type="entry name" value="PROTEIN SENSITIVE TO UV 2"/>
    <property type="match status" value="1"/>
</dbReference>
<keyword evidence="2" id="KW-1185">Reference proteome</keyword>
<feature type="region of interest" description="Disordered" evidence="1">
    <location>
        <begin position="15"/>
        <end position="163"/>
    </location>
</feature>
<feature type="compositionally biased region" description="Low complexity" evidence="1">
    <location>
        <begin position="151"/>
        <end position="163"/>
    </location>
</feature>
<reference evidence="3" key="1">
    <citation type="submission" date="2025-08" db="UniProtKB">
        <authorList>
            <consortium name="RefSeq"/>
        </authorList>
    </citation>
    <scope>IDENTIFICATION</scope>
    <source>
        <tissue evidence="3">Leaf</tissue>
    </source>
</reference>
<dbReference type="Proteomes" id="UP000827889">
    <property type="component" value="Chromosome 3"/>
</dbReference>
<sequence length="777" mass="86129">MTGSLTPTVQFLSSLSDRERVNSSIADGDTAKQSSNTHHPELSRSSSPSRLKTMMDEEGEGFEEWDADFLDQVIQVEERALSTTPSQIHPQTPSSLQPPTSYLPPPPQPPPQPRRFAAAAASSSLPYAASVSYSPPKELSQRPPNGAGRTASALPSSSLPVSRSGSFKELDIESLKRELGYIPKEIPYREPEQAKFRKERGKTEEQLKFVSFRDGGRLADDHSSKRISLDKGVPTSANVVVEVENAKPLNNQAWSQTKIESTSRTVGVQTDEAGETTGVQFNNDLYARRGLSRKLLSVWSPSLDQNAGRSLLPKLYVACHSLFRCMGIDVSSKIKMDSLADGSSTDFSWLCHPHPLTASEAAKMSKFHSVFTKVSNGVSQLEALIQPLFDLCRLDNVNIVHRSLSILHLILKHLCSEERKCGERENIIVEGLTSKKSFSCIREFGSGISGHPLSVNWDERSYTVYGSQGLSSSDPEIQLMKSHSVLLFSFQDWVSVFELMRQLVQKNTEECIRVEAVSIMNLILLRGSAYEDREKFGCPLVLESISTLLKKESGLCVQEQALHLLFLLFNSPKILETFFCGFKKRECASSVDGNDDKNMTIFRGSDVILEGLADCVSSRESCIQGLKLQRRATMLLAFLASSGTTGFEILMNHKLSNGANFLMLILQALLSEMDVEAGGPTEPAEILKERSLLMREALILLNRLVSNPAYSAASLQILTNSRDMASLTINVANRMAQRNIRIIQLDSMHRQTRESEVVELGRAFKRRVYAYLGDHVS</sequence>
<dbReference type="KEGG" id="rarg:115725943"/>
<organism evidence="2 3">
    <name type="scientific">Rhodamnia argentea</name>
    <dbReference type="NCBI Taxonomy" id="178133"/>
    <lineage>
        <taxon>Eukaryota</taxon>
        <taxon>Viridiplantae</taxon>
        <taxon>Streptophyta</taxon>
        <taxon>Embryophyta</taxon>
        <taxon>Tracheophyta</taxon>
        <taxon>Spermatophyta</taxon>
        <taxon>Magnoliopsida</taxon>
        <taxon>eudicotyledons</taxon>
        <taxon>Gunneridae</taxon>
        <taxon>Pentapetalae</taxon>
        <taxon>rosids</taxon>
        <taxon>malvids</taxon>
        <taxon>Myrtales</taxon>
        <taxon>Myrtaceae</taxon>
        <taxon>Myrtoideae</taxon>
        <taxon>Myrteae</taxon>
        <taxon>Australasian group</taxon>
        <taxon>Rhodamnia</taxon>
    </lineage>
</organism>
<proteinExistence type="predicted"/>
<feature type="compositionally biased region" description="Low complexity" evidence="1">
    <location>
        <begin position="114"/>
        <end position="136"/>
    </location>
</feature>